<dbReference type="RefSeq" id="XP_034114516.1">
    <property type="nucleotide sequence ID" value="XM_034258625.2"/>
</dbReference>
<dbReference type="PANTHER" id="PTHR21112:SF0">
    <property type="entry name" value="CHEMOSENSORY PROTEIN A 29A-RELATED"/>
    <property type="match status" value="1"/>
</dbReference>
<keyword evidence="1" id="KW-0732">Signal</keyword>
<dbReference type="Pfam" id="PF06477">
    <property type="entry name" value="DUF1091"/>
    <property type="match status" value="1"/>
</dbReference>
<feature type="signal peptide" evidence="1">
    <location>
        <begin position="1"/>
        <end position="23"/>
    </location>
</feature>
<accession>A0A6P8XE04</accession>
<proteinExistence type="predicted"/>
<protein>
    <submittedName>
        <fullName evidence="3">Uncharacterized protein LOC127564976</fullName>
    </submittedName>
</protein>
<dbReference type="Proteomes" id="UP000515160">
    <property type="component" value="Chromosome 2R"/>
</dbReference>
<keyword evidence="2" id="KW-1185">Reference proteome</keyword>
<dbReference type="PANTHER" id="PTHR21112">
    <property type="entry name" value="CHEMOSENSORY PROTEIN A 29A-RELATED"/>
    <property type="match status" value="1"/>
</dbReference>
<dbReference type="InterPro" id="IPR010512">
    <property type="entry name" value="DUF1091"/>
</dbReference>
<dbReference type="OrthoDB" id="8043478at2759"/>
<gene>
    <name evidence="3" type="primary">LOC127564976</name>
</gene>
<evidence type="ECO:0000256" key="1">
    <source>
        <dbReference type="SAM" id="SignalP"/>
    </source>
</evidence>
<evidence type="ECO:0000313" key="2">
    <source>
        <dbReference type="Proteomes" id="UP000515160"/>
    </source>
</evidence>
<sequence>MNYAVISSGILLGFLYLCVKSNAKRNWDYEFLKVDSTSSDENLLNISLRFENGELGKPSVSGYLDWKYDVDENTMTEMKIYFSQNGRESTYHEQPFTIPRMSFYQFMDQYSMKLFYPYFADCSNVPSFNKFVPPLPKTTYFFNKCRAEPTSGPEIMPRGYYRFVWKIIGKASLNVVIDVKLTPTRLI</sequence>
<name>A0A6P8XE04_DROAB</name>
<organism evidence="2 3">
    <name type="scientific">Drosophila albomicans</name>
    <name type="common">Fruit fly</name>
    <dbReference type="NCBI Taxonomy" id="7291"/>
    <lineage>
        <taxon>Eukaryota</taxon>
        <taxon>Metazoa</taxon>
        <taxon>Ecdysozoa</taxon>
        <taxon>Arthropoda</taxon>
        <taxon>Hexapoda</taxon>
        <taxon>Insecta</taxon>
        <taxon>Pterygota</taxon>
        <taxon>Neoptera</taxon>
        <taxon>Endopterygota</taxon>
        <taxon>Diptera</taxon>
        <taxon>Brachycera</taxon>
        <taxon>Muscomorpha</taxon>
        <taxon>Ephydroidea</taxon>
        <taxon>Drosophilidae</taxon>
        <taxon>Drosophila</taxon>
    </lineage>
</organism>
<feature type="chain" id="PRO_5027769516" evidence="1">
    <location>
        <begin position="24"/>
        <end position="187"/>
    </location>
</feature>
<reference evidence="3" key="1">
    <citation type="submission" date="2025-08" db="UniProtKB">
        <authorList>
            <consortium name="RefSeq"/>
        </authorList>
    </citation>
    <scope>IDENTIFICATION</scope>
    <source>
        <strain evidence="3">15112-1751.03</strain>
        <tissue evidence="3">Whole Adult</tissue>
    </source>
</reference>
<evidence type="ECO:0000313" key="3">
    <source>
        <dbReference type="RefSeq" id="XP_034114516.1"/>
    </source>
</evidence>
<dbReference type="AlphaFoldDB" id="A0A6P8XE04"/>
<dbReference type="GeneID" id="127564976"/>